<reference evidence="6 7" key="1">
    <citation type="submission" date="2020-08" db="EMBL/GenBank/DDBJ databases">
        <title>Genomic Encyclopedia of Type Strains, Phase IV (KMG-IV): sequencing the most valuable type-strain genomes for metagenomic binning, comparative biology and taxonomic classification.</title>
        <authorList>
            <person name="Goeker M."/>
        </authorList>
    </citation>
    <scope>NUCLEOTIDE SEQUENCE [LARGE SCALE GENOMIC DNA]</scope>
    <source>
        <strain evidence="6 7">DSM 25966</strain>
    </source>
</reference>
<dbReference type="EMBL" id="JACIDS010000004">
    <property type="protein sequence ID" value="MBB3932006.1"/>
    <property type="molecule type" value="Genomic_DNA"/>
</dbReference>
<evidence type="ECO:0000256" key="5">
    <source>
        <dbReference type="SAM" id="Phobius"/>
    </source>
</evidence>
<proteinExistence type="predicted"/>
<dbReference type="InterPro" id="IPR003844">
    <property type="entry name" value="UPF0060"/>
</dbReference>
<organism evidence="6 7">
    <name type="scientific">Kaistia hirudinis</name>
    <dbReference type="NCBI Taxonomy" id="1293440"/>
    <lineage>
        <taxon>Bacteria</taxon>
        <taxon>Pseudomonadati</taxon>
        <taxon>Pseudomonadota</taxon>
        <taxon>Alphaproteobacteria</taxon>
        <taxon>Hyphomicrobiales</taxon>
        <taxon>Kaistiaceae</taxon>
        <taxon>Kaistia</taxon>
    </lineage>
</organism>
<dbReference type="RefSeq" id="WP_183399682.1">
    <property type="nucleotide sequence ID" value="NZ_JACIDS010000004.1"/>
</dbReference>
<accession>A0A840AUJ3</accession>
<evidence type="ECO:0000313" key="7">
    <source>
        <dbReference type="Proteomes" id="UP000553963"/>
    </source>
</evidence>
<keyword evidence="7" id="KW-1185">Reference proteome</keyword>
<dbReference type="GO" id="GO:0005886">
    <property type="term" value="C:plasma membrane"/>
    <property type="evidence" value="ECO:0007669"/>
    <property type="project" value="TreeGrafter"/>
</dbReference>
<feature type="transmembrane region" description="Helical" evidence="5">
    <location>
        <begin position="7"/>
        <end position="25"/>
    </location>
</feature>
<evidence type="ECO:0000256" key="2">
    <source>
        <dbReference type="ARBA" id="ARBA00022692"/>
    </source>
</evidence>
<evidence type="ECO:0000256" key="4">
    <source>
        <dbReference type="ARBA" id="ARBA00023136"/>
    </source>
</evidence>
<dbReference type="InterPro" id="IPR037185">
    <property type="entry name" value="EmrE-like"/>
</dbReference>
<gene>
    <name evidence="6" type="ORF">GGR25_003064</name>
</gene>
<feature type="transmembrane region" description="Helical" evidence="5">
    <location>
        <begin position="37"/>
        <end position="54"/>
    </location>
</feature>
<dbReference type="Pfam" id="PF02694">
    <property type="entry name" value="UPF0060"/>
    <property type="match status" value="1"/>
</dbReference>
<evidence type="ECO:0000256" key="1">
    <source>
        <dbReference type="ARBA" id="ARBA00022475"/>
    </source>
</evidence>
<dbReference type="PANTHER" id="PTHR36116:SF1">
    <property type="entry name" value="UPF0060 MEMBRANE PROTEIN YNFA"/>
    <property type="match status" value="1"/>
</dbReference>
<evidence type="ECO:0000256" key="3">
    <source>
        <dbReference type="ARBA" id="ARBA00022989"/>
    </source>
</evidence>
<dbReference type="SUPFAM" id="SSF103481">
    <property type="entry name" value="Multidrug resistance efflux transporter EmrE"/>
    <property type="match status" value="1"/>
</dbReference>
<keyword evidence="3 5" id="KW-1133">Transmembrane helix</keyword>
<sequence length="57" mass="5877">MPSGIGRASAVYGGITIAASLGWLFVVEGVRPDRWDLVGALIALVGAGVILWGPRTI</sequence>
<protein>
    <submittedName>
        <fullName evidence="6">Drug/metabolite transporter superfamily protein YnfA</fullName>
    </submittedName>
</protein>
<keyword evidence="4 5" id="KW-0472">Membrane</keyword>
<keyword evidence="1" id="KW-1003">Cell membrane</keyword>
<dbReference type="AlphaFoldDB" id="A0A840AUJ3"/>
<dbReference type="Proteomes" id="UP000553963">
    <property type="component" value="Unassembled WGS sequence"/>
</dbReference>
<evidence type="ECO:0000313" key="6">
    <source>
        <dbReference type="EMBL" id="MBB3932006.1"/>
    </source>
</evidence>
<comment type="caution">
    <text evidence="6">The sequence shown here is derived from an EMBL/GenBank/DDBJ whole genome shotgun (WGS) entry which is preliminary data.</text>
</comment>
<name>A0A840AUJ3_9HYPH</name>
<keyword evidence="2 5" id="KW-0812">Transmembrane</keyword>
<dbReference type="PANTHER" id="PTHR36116">
    <property type="entry name" value="UPF0060 MEMBRANE PROTEIN YNFA"/>
    <property type="match status" value="1"/>
</dbReference>